<dbReference type="Pfam" id="PF20665">
    <property type="entry name" value="Zw10_middle"/>
    <property type="match status" value="1"/>
</dbReference>
<dbReference type="InterPro" id="IPR048344">
    <property type="entry name" value="Zw10_middle"/>
</dbReference>
<protein>
    <submittedName>
        <fullName evidence="4">Uncharacterized protein</fullName>
    </submittedName>
</protein>
<feature type="domain" description="Centromere/kinetochore protein zw10 C-terminal" evidence="2">
    <location>
        <begin position="406"/>
        <end position="529"/>
    </location>
</feature>
<reference evidence="4 5" key="1">
    <citation type="journal article" date="2024" name="Nat. Commun.">
        <title>Phylogenomics reveals the evolutionary origins of lichenization in chlorophyte algae.</title>
        <authorList>
            <person name="Puginier C."/>
            <person name="Libourel C."/>
            <person name="Otte J."/>
            <person name="Skaloud P."/>
            <person name="Haon M."/>
            <person name="Grisel S."/>
            <person name="Petersen M."/>
            <person name="Berrin J.G."/>
            <person name="Delaux P.M."/>
            <person name="Dal Grande F."/>
            <person name="Keller J."/>
        </authorList>
    </citation>
    <scope>NUCLEOTIDE SEQUENCE [LARGE SCALE GENOMIC DNA]</scope>
    <source>
        <strain evidence="4 5">SAG 216-7</strain>
    </source>
</reference>
<dbReference type="Proteomes" id="UP001491310">
    <property type="component" value="Unassembled WGS sequence"/>
</dbReference>
<dbReference type="PANTHER" id="PTHR12205:SF0">
    <property type="entry name" value="CENTROMERE_KINETOCHORE PROTEIN ZW10 HOMOLOG"/>
    <property type="match status" value="1"/>
</dbReference>
<evidence type="ECO:0000259" key="3">
    <source>
        <dbReference type="Pfam" id="PF22766"/>
    </source>
</evidence>
<sequence length="716" mass="76666">MQVLDAFLEQLSDQSTLEGLKSAGKSKTVFADISSHKGALGSDLAALAEQHCHISKQLEEAQNAAQAVHVLAELQQRLQDFDRCVATGHFVQAAQCLVELASPAEQFLNSEAQQQREFAAEQRSDALRETLAGRARSLIVADAGAGQLRVGDGGAVVQVWKALQLLHNLEEHMQAVGEMLLSQALLPIVASQRPSIRTSSREEAGGARVLQWSRLDKAAPGDDGSVEEALSAVLHFIAEAVLNSNRDMIALLGAIVWPRLAASFIEHRLKPAVPEDDSQLEQFQRICKGAQRFEGQAASLGFVPQDEDGHGRIGQYVRHVLDRFLHAKRLRVVAAARDVLMAPDDAADTLEAGEPLPVNRDAVAALKQRLLAREGAADMSSEAMAEAPLNWGTEGVEGPLLATGRYRITHRAEALVGLMREALEEAVRSGSPAVAQSLAAAVQDVAELAGALPPSVRARELQVPQPAALFHNDCQHVAMQLLSLPYLFAPALAQLAPSAPSHFIDAALRLRTAGAAVLDAQVERQAREVAGVLEAAEGFSRLHMAQRGITARKVVQQALHGLRRLGDVLGGVLAPREFVRVAATVVQALADRAVGELLVLRDISVEASEDLPRILGALAEDAAAAALGRSGALEQAPLDRDMLVTAIEAGAPALAKLREVLFVMGARLVEIDEKWKHGGLQRAGLTSNDVVHLIEALFEDTDLRRTVLQHVRSAAS</sequence>
<keyword evidence="5" id="KW-1185">Reference proteome</keyword>
<dbReference type="EMBL" id="JALJOT010000011">
    <property type="protein sequence ID" value="KAK9905917.1"/>
    <property type="molecule type" value="Genomic_DNA"/>
</dbReference>
<feature type="domain" description="ZW10 C-terminal helical" evidence="3">
    <location>
        <begin position="553"/>
        <end position="710"/>
    </location>
</feature>
<dbReference type="PANTHER" id="PTHR12205">
    <property type="entry name" value="CENTROMERE/KINETOCHORE PROTEIN ZW10"/>
    <property type="match status" value="1"/>
</dbReference>
<dbReference type="Pfam" id="PF20666">
    <property type="entry name" value="ZW10_C"/>
    <property type="match status" value="1"/>
</dbReference>
<gene>
    <name evidence="4" type="ORF">WJX75_008898</name>
</gene>
<evidence type="ECO:0000259" key="2">
    <source>
        <dbReference type="Pfam" id="PF20666"/>
    </source>
</evidence>
<dbReference type="InterPro" id="IPR055148">
    <property type="entry name" value="ZW10_C_2"/>
</dbReference>
<dbReference type="InterPro" id="IPR046362">
    <property type="entry name" value="Zw10/DSL1_C_sf"/>
</dbReference>
<comment type="caution">
    <text evidence="4">The sequence shown here is derived from an EMBL/GenBank/DDBJ whole genome shotgun (WGS) entry which is preliminary data.</text>
</comment>
<evidence type="ECO:0000313" key="4">
    <source>
        <dbReference type="EMBL" id="KAK9905917.1"/>
    </source>
</evidence>
<name>A0ABR2YID5_9CHLO</name>
<organism evidence="4 5">
    <name type="scientific">Coccomyxa subellipsoidea</name>
    <dbReference type="NCBI Taxonomy" id="248742"/>
    <lineage>
        <taxon>Eukaryota</taxon>
        <taxon>Viridiplantae</taxon>
        <taxon>Chlorophyta</taxon>
        <taxon>core chlorophytes</taxon>
        <taxon>Trebouxiophyceae</taxon>
        <taxon>Trebouxiophyceae incertae sedis</taxon>
        <taxon>Coccomyxaceae</taxon>
        <taxon>Coccomyxa</taxon>
    </lineage>
</organism>
<dbReference type="Pfam" id="PF22766">
    <property type="entry name" value="ZW10_C2"/>
    <property type="match status" value="1"/>
</dbReference>
<accession>A0ABR2YID5</accession>
<evidence type="ECO:0000259" key="1">
    <source>
        <dbReference type="Pfam" id="PF20665"/>
    </source>
</evidence>
<proteinExistence type="predicted"/>
<feature type="domain" description="Centromere/kinetochore protein zw10 middle" evidence="1">
    <location>
        <begin position="156"/>
        <end position="340"/>
    </location>
</feature>
<evidence type="ECO:0000313" key="5">
    <source>
        <dbReference type="Proteomes" id="UP001491310"/>
    </source>
</evidence>
<dbReference type="InterPro" id="IPR048343">
    <property type="entry name" value="ZW10_C"/>
</dbReference>
<dbReference type="Gene3D" id="1.10.357.150">
    <property type="match status" value="1"/>
</dbReference>